<gene>
    <name evidence="1" type="ORF">HX001_02020</name>
</gene>
<reference evidence="1" key="1">
    <citation type="submission" date="2020-06" db="EMBL/GenBank/DDBJ databases">
        <authorList>
            <person name="Dong N."/>
        </authorList>
    </citation>
    <scope>NUCLEOTIDE SEQUENCE</scope>
    <source>
        <strain evidence="1">R655-4</strain>
    </source>
</reference>
<dbReference type="Proteomes" id="UP001170959">
    <property type="component" value="Unassembled WGS sequence"/>
</dbReference>
<reference evidence="1" key="2">
    <citation type="journal article" date="2022" name="Sci. Total Environ.">
        <title>Prevalence, transmission, and molecular epidemiology of tet(X)-positive bacteria among humans, animals, and environmental niches in China: An epidemiological, and genomic-based study.</title>
        <authorList>
            <person name="Dong N."/>
            <person name="Zeng Y."/>
            <person name="Cai C."/>
            <person name="Sun C."/>
            <person name="Lu J."/>
            <person name="Liu C."/>
            <person name="Zhou H."/>
            <person name="Sun Q."/>
            <person name="Shu L."/>
            <person name="Wang H."/>
            <person name="Wang Y."/>
            <person name="Wang S."/>
            <person name="Wu C."/>
            <person name="Chan E.W."/>
            <person name="Chen G."/>
            <person name="Shen Z."/>
            <person name="Chen S."/>
            <person name="Zhang R."/>
        </authorList>
    </citation>
    <scope>NUCLEOTIDE SEQUENCE</scope>
    <source>
        <strain evidence="1">R655-4</strain>
    </source>
</reference>
<evidence type="ECO:0000313" key="2">
    <source>
        <dbReference type="Proteomes" id="UP001170959"/>
    </source>
</evidence>
<protein>
    <submittedName>
        <fullName evidence="1">Uncharacterized protein</fullName>
    </submittedName>
</protein>
<dbReference type="EMBL" id="JACAGJ010000001">
    <property type="protein sequence ID" value="MDM1071262.1"/>
    <property type="molecule type" value="Genomic_DNA"/>
</dbReference>
<proteinExistence type="predicted"/>
<accession>A0AAJ1QC88</accession>
<name>A0AAJ1QC88_9FLAO</name>
<dbReference type="AlphaFoldDB" id="A0AAJ1QC88"/>
<organism evidence="1 2">
    <name type="scientific">Empedobacter brevis</name>
    <dbReference type="NCBI Taxonomy" id="247"/>
    <lineage>
        <taxon>Bacteria</taxon>
        <taxon>Pseudomonadati</taxon>
        <taxon>Bacteroidota</taxon>
        <taxon>Flavobacteriia</taxon>
        <taxon>Flavobacteriales</taxon>
        <taxon>Weeksellaceae</taxon>
        <taxon>Empedobacter</taxon>
    </lineage>
</organism>
<evidence type="ECO:0000313" key="1">
    <source>
        <dbReference type="EMBL" id="MDM1071262.1"/>
    </source>
</evidence>
<sequence length="190" mass="22055">MNLLYKVIVLFISLKSFSQDVNRKDLITQLKADKESTFVINGMGFSFSDSLKLDSELSKIDTKKIAEIIILKNKGQVTYLRSDVIVIQYATQLPKKIIKTSLKEIKLKFKDEYISFSQHVYYDAKDPVLYLNGNKIHHTEAKKQINRQKINDIAYIYFSKTPQSEEYHGQNAKNGVVIIWTKDKLTNRNK</sequence>
<dbReference type="RefSeq" id="WP_286491668.1">
    <property type="nucleotide sequence ID" value="NZ_JACAGJ010000001.1"/>
</dbReference>
<comment type="caution">
    <text evidence="1">The sequence shown here is derived from an EMBL/GenBank/DDBJ whole genome shotgun (WGS) entry which is preliminary data.</text>
</comment>